<evidence type="ECO:0000256" key="5">
    <source>
        <dbReference type="HAMAP-Rule" id="MF_01080"/>
    </source>
</evidence>
<keyword evidence="3 5" id="KW-0819">tRNA processing</keyword>
<dbReference type="EC" id="5.4.99.25" evidence="5"/>
<dbReference type="SUPFAM" id="SSF55120">
    <property type="entry name" value="Pseudouridine synthase"/>
    <property type="match status" value="1"/>
</dbReference>
<proteinExistence type="inferred from homology"/>
<dbReference type="GO" id="GO:1990481">
    <property type="term" value="P:mRNA pseudouridine synthesis"/>
    <property type="evidence" value="ECO:0007669"/>
    <property type="project" value="TreeGrafter"/>
</dbReference>
<comment type="catalytic activity">
    <reaction evidence="1 5">
        <text>uridine(55) in tRNA = pseudouridine(55) in tRNA</text>
        <dbReference type="Rhea" id="RHEA:42532"/>
        <dbReference type="Rhea" id="RHEA-COMP:10101"/>
        <dbReference type="Rhea" id="RHEA-COMP:10102"/>
        <dbReference type="ChEBI" id="CHEBI:65314"/>
        <dbReference type="ChEBI" id="CHEBI:65315"/>
        <dbReference type="EC" id="5.4.99.25"/>
    </reaction>
</comment>
<dbReference type="RefSeq" id="WP_145217835.1">
    <property type="nucleotide sequence ID" value="NZ_CP036269.1"/>
</dbReference>
<dbReference type="Proteomes" id="UP000317171">
    <property type="component" value="Chromosome"/>
</dbReference>
<evidence type="ECO:0000259" key="6">
    <source>
        <dbReference type="Pfam" id="PF01509"/>
    </source>
</evidence>
<dbReference type="InterPro" id="IPR020103">
    <property type="entry name" value="PsdUridine_synth_cat_dom_sf"/>
</dbReference>
<evidence type="ECO:0000256" key="4">
    <source>
        <dbReference type="ARBA" id="ARBA00023235"/>
    </source>
</evidence>
<dbReference type="GO" id="GO:0003723">
    <property type="term" value="F:RNA binding"/>
    <property type="evidence" value="ECO:0007669"/>
    <property type="project" value="InterPro"/>
</dbReference>
<accession>A0A517RHE5</accession>
<dbReference type="Pfam" id="PF16198">
    <property type="entry name" value="TruB_C_2"/>
    <property type="match status" value="1"/>
</dbReference>
<evidence type="ECO:0000256" key="3">
    <source>
        <dbReference type="ARBA" id="ARBA00022694"/>
    </source>
</evidence>
<feature type="active site" description="Nucleophile" evidence="5">
    <location>
        <position position="49"/>
    </location>
</feature>
<keyword evidence="9" id="KW-1185">Reference proteome</keyword>
<dbReference type="Gene3D" id="3.30.2350.10">
    <property type="entry name" value="Pseudouridine synthase"/>
    <property type="match status" value="1"/>
</dbReference>
<evidence type="ECO:0000259" key="7">
    <source>
        <dbReference type="Pfam" id="PF16198"/>
    </source>
</evidence>
<reference evidence="8 9" key="1">
    <citation type="submission" date="2019-02" db="EMBL/GenBank/DDBJ databases">
        <title>Deep-cultivation of Planctomycetes and their phenomic and genomic characterization uncovers novel biology.</title>
        <authorList>
            <person name="Wiegand S."/>
            <person name="Jogler M."/>
            <person name="Boedeker C."/>
            <person name="Pinto D."/>
            <person name="Vollmers J."/>
            <person name="Rivas-Marin E."/>
            <person name="Kohn T."/>
            <person name="Peeters S.H."/>
            <person name="Heuer A."/>
            <person name="Rast P."/>
            <person name="Oberbeckmann S."/>
            <person name="Bunk B."/>
            <person name="Jeske O."/>
            <person name="Meyerdierks A."/>
            <person name="Storesund J.E."/>
            <person name="Kallscheuer N."/>
            <person name="Luecker S."/>
            <person name="Lage O.M."/>
            <person name="Pohl T."/>
            <person name="Merkel B.J."/>
            <person name="Hornburger P."/>
            <person name="Mueller R.-W."/>
            <person name="Bruemmer F."/>
            <person name="Labrenz M."/>
            <person name="Spormann A.M."/>
            <person name="Op den Camp H."/>
            <person name="Overmann J."/>
            <person name="Amann R."/>
            <person name="Jetten M.S.M."/>
            <person name="Mascher T."/>
            <person name="Medema M.H."/>
            <person name="Devos D.P."/>
            <person name="Kaster A.-K."/>
            <person name="Ovreas L."/>
            <person name="Rohde M."/>
            <person name="Galperin M.Y."/>
            <person name="Jogler C."/>
        </authorList>
    </citation>
    <scope>NUCLEOTIDE SEQUENCE [LARGE SCALE GENOMIC DNA]</scope>
    <source>
        <strain evidence="8 9">Pan241w</strain>
    </source>
</reference>
<dbReference type="InterPro" id="IPR002501">
    <property type="entry name" value="PsdUridine_synth_N"/>
</dbReference>
<dbReference type="GO" id="GO:0031119">
    <property type="term" value="P:tRNA pseudouridine synthesis"/>
    <property type="evidence" value="ECO:0007669"/>
    <property type="project" value="UniProtKB-UniRule"/>
</dbReference>
<dbReference type="EMBL" id="CP036269">
    <property type="protein sequence ID" value="QDT43282.1"/>
    <property type="molecule type" value="Genomic_DNA"/>
</dbReference>
<dbReference type="InterPro" id="IPR014780">
    <property type="entry name" value="tRNA_psdUridine_synth_TruB"/>
</dbReference>
<dbReference type="HAMAP" id="MF_01080">
    <property type="entry name" value="TruB_bact"/>
    <property type="match status" value="1"/>
</dbReference>
<dbReference type="GO" id="GO:0160148">
    <property type="term" value="F:tRNA pseudouridine(55) synthase activity"/>
    <property type="evidence" value="ECO:0007669"/>
    <property type="project" value="UniProtKB-EC"/>
</dbReference>
<sequence length="309" mass="34297">MSSKETATGLNLSGLLNLHKPPEITSRQVVNQIQKRIKPVKVGHAGTLDPLATGVLVVCLGSATRLIRFVQDQPKEYIGEFILGKRSDTDDLSGNVIDTPGCPTITRTQLESCLPDFQGQIEQVPPQYSAVHIGGRRAYDLARQGKEFEIQPRMVEVYEIELTVFQFPLFQLRIVCGSGTYIRSIGRDLGEQLGTGATMSSLVRTRIGQFSLDNAMQLDEELSLESISRHLQPAALAVTNLPQYQCNAQELQFLSQGRKLKCNPEQFPDTNQITEIAVMTQEGALAAIAEWDQSIHQLSPRQVYYQPSK</sequence>
<evidence type="ECO:0000256" key="2">
    <source>
        <dbReference type="ARBA" id="ARBA00005642"/>
    </source>
</evidence>
<dbReference type="PANTHER" id="PTHR13767:SF2">
    <property type="entry name" value="PSEUDOURIDYLATE SYNTHASE TRUB1"/>
    <property type="match status" value="1"/>
</dbReference>
<comment type="function">
    <text evidence="5">Responsible for synthesis of pseudouridine from uracil-55 in the psi GC loop of transfer RNAs.</text>
</comment>
<dbReference type="AlphaFoldDB" id="A0A517RHE5"/>
<dbReference type="OrthoDB" id="9802309at2"/>
<evidence type="ECO:0000313" key="9">
    <source>
        <dbReference type="Proteomes" id="UP000317171"/>
    </source>
</evidence>
<name>A0A517RHE5_9PLAN</name>
<dbReference type="Pfam" id="PF01509">
    <property type="entry name" value="TruB_N"/>
    <property type="match status" value="1"/>
</dbReference>
<gene>
    <name evidence="5 8" type="primary">truB</name>
    <name evidence="8" type="ORF">Pan241w_33820</name>
</gene>
<dbReference type="PANTHER" id="PTHR13767">
    <property type="entry name" value="TRNA-PSEUDOURIDINE SYNTHASE"/>
    <property type="match status" value="1"/>
</dbReference>
<dbReference type="CDD" id="cd02573">
    <property type="entry name" value="PseudoU_synth_EcTruB"/>
    <property type="match status" value="1"/>
</dbReference>
<evidence type="ECO:0000313" key="8">
    <source>
        <dbReference type="EMBL" id="QDT43282.1"/>
    </source>
</evidence>
<keyword evidence="4 5" id="KW-0413">Isomerase</keyword>
<dbReference type="NCBIfam" id="TIGR00431">
    <property type="entry name" value="TruB"/>
    <property type="match status" value="1"/>
</dbReference>
<protein>
    <recommendedName>
        <fullName evidence="5">tRNA pseudouridine synthase B</fullName>
        <ecNumber evidence="5">5.4.99.25</ecNumber>
    </recommendedName>
    <alternativeName>
        <fullName evidence="5">tRNA pseudouridine(55) synthase</fullName>
        <shortName evidence="5">Psi55 synthase</shortName>
    </alternativeName>
    <alternativeName>
        <fullName evidence="5">tRNA pseudouridylate synthase</fullName>
    </alternativeName>
    <alternativeName>
        <fullName evidence="5">tRNA-uridine isomerase</fullName>
    </alternativeName>
</protein>
<feature type="domain" description="Pseudouridine synthase II N-terminal" evidence="6">
    <location>
        <begin position="36"/>
        <end position="182"/>
    </location>
</feature>
<organism evidence="8 9">
    <name type="scientific">Gimesia alba</name>
    <dbReference type="NCBI Taxonomy" id="2527973"/>
    <lineage>
        <taxon>Bacteria</taxon>
        <taxon>Pseudomonadati</taxon>
        <taxon>Planctomycetota</taxon>
        <taxon>Planctomycetia</taxon>
        <taxon>Planctomycetales</taxon>
        <taxon>Planctomycetaceae</taxon>
        <taxon>Gimesia</taxon>
    </lineage>
</organism>
<comment type="similarity">
    <text evidence="2 5">Belongs to the pseudouridine synthase TruB family. Type 1 subfamily.</text>
</comment>
<dbReference type="KEGG" id="gaz:Pan241w_33820"/>
<evidence type="ECO:0000256" key="1">
    <source>
        <dbReference type="ARBA" id="ARBA00000385"/>
    </source>
</evidence>
<dbReference type="InterPro" id="IPR032819">
    <property type="entry name" value="TruB_C"/>
</dbReference>
<feature type="domain" description="tRNA pseudouridylate synthase B C-terminal" evidence="7">
    <location>
        <begin position="183"/>
        <end position="220"/>
    </location>
</feature>